<proteinExistence type="predicted"/>
<evidence type="ECO:0000256" key="1">
    <source>
        <dbReference type="SAM" id="MobiDB-lite"/>
    </source>
</evidence>
<dbReference type="AlphaFoldDB" id="A0A9R1UDS1"/>
<dbReference type="InterPro" id="IPR012340">
    <property type="entry name" value="NA-bd_OB-fold"/>
</dbReference>
<dbReference type="Proteomes" id="UP000235145">
    <property type="component" value="Unassembled WGS sequence"/>
</dbReference>
<dbReference type="SUPFAM" id="SSF50249">
    <property type="entry name" value="Nucleic acid-binding proteins"/>
    <property type="match status" value="1"/>
</dbReference>
<evidence type="ECO:0000313" key="2">
    <source>
        <dbReference type="EMBL" id="KAJ0185263.1"/>
    </source>
</evidence>
<feature type="region of interest" description="Disordered" evidence="1">
    <location>
        <begin position="134"/>
        <end position="161"/>
    </location>
</feature>
<name>A0A9R1UDS1_LACSA</name>
<dbReference type="EMBL" id="NBSK02000009">
    <property type="protein sequence ID" value="KAJ0185263.1"/>
    <property type="molecule type" value="Genomic_DNA"/>
</dbReference>
<evidence type="ECO:0008006" key="4">
    <source>
        <dbReference type="Google" id="ProtNLM"/>
    </source>
</evidence>
<dbReference type="Gene3D" id="2.40.50.140">
    <property type="entry name" value="Nucleic acid-binding proteins"/>
    <property type="match status" value="1"/>
</dbReference>
<dbReference type="OrthoDB" id="10462051at2759"/>
<evidence type="ECO:0000313" key="3">
    <source>
        <dbReference type="Proteomes" id="UP000235145"/>
    </source>
</evidence>
<accession>A0A9R1UDS1</accession>
<organism evidence="2 3">
    <name type="scientific">Lactuca sativa</name>
    <name type="common">Garden lettuce</name>
    <dbReference type="NCBI Taxonomy" id="4236"/>
    <lineage>
        <taxon>Eukaryota</taxon>
        <taxon>Viridiplantae</taxon>
        <taxon>Streptophyta</taxon>
        <taxon>Embryophyta</taxon>
        <taxon>Tracheophyta</taxon>
        <taxon>Spermatophyta</taxon>
        <taxon>Magnoliopsida</taxon>
        <taxon>eudicotyledons</taxon>
        <taxon>Gunneridae</taxon>
        <taxon>Pentapetalae</taxon>
        <taxon>asterids</taxon>
        <taxon>campanulids</taxon>
        <taxon>Asterales</taxon>
        <taxon>Asteraceae</taxon>
        <taxon>Cichorioideae</taxon>
        <taxon>Cichorieae</taxon>
        <taxon>Lactucinae</taxon>
        <taxon>Lactuca</taxon>
    </lineage>
</organism>
<reference evidence="2 3" key="1">
    <citation type="journal article" date="2017" name="Nat. Commun.">
        <title>Genome assembly with in vitro proximity ligation data and whole-genome triplication in lettuce.</title>
        <authorList>
            <person name="Reyes-Chin-Wo S."/>
            <person name="Wang Z."/>
            <person name="Yang X."/>
            <person name="Kozik A."/>
            <person name="Arikit S."/>
            <person name="Song C."/>
            <person name="Xia L."/>
            <person name="Froenicke L."/>
            <person name="Lavelle D.O."/>
            <person name="Truco M.J."/>
            <person name="Xia R."/>
            <person name="Zhu S."/>
            <person name="Xu C."/>
            <person name="Xu H."/>
            <person name="Xu X."/>
            <person name="Cox K."/>
            <person name="Korf I."/>
            <person name="Meyers B.C."/>
            <person name="Michelmore R.W."/>
        </authorList>
    </citation>
    <scope>NUCLEOTIDE SEQUENCE [LARGE SCALE GENOMIC DNA]</scope>
    <source>
        <strain evidence="3">cv. Salinas</strain>
        <tissue evidence="2">Seedlings</tissue>
    </source>
</reference>
<sequence length="235" mass="26369">MVKASITEFVFQDSWCQITCPTCRDPIFKRGAHWFCSAHRAIEKPSLTHRFSVMITDTTDTLQAIVSDTSSRKILSANPETSLPEINSINRKVLPTAVTKQKGEIKNMSIQMLRTSTSENLRFIIIDLQPSKTVPQTTIPATPSGIPPTRSASLHTPPDTPISTTHAARNLSFTTNGMFPMLIYTSVKPDPFLQHRFFNPLQMTHLHPEMQNAPERDEAPNSGSFTHVCFLLLFF</sequence>
<gene>
    <name evidence="2" type="ORF">LSAT_V11C900467730</name>
</gene>
<keyword evidence="3" id="KW-1185">Reference proteome</keyword>
<comment type="caution">
    <text evidence="2">The sequence shown here is derived from an EMBL/GenBank/DDBJ whole genome shotgun (WGS) entry which is preliminary data.</text>
</comment>
<protein>
    <recommendedName>
        <fullName evidence="4">Replication factor A C-terminal domain-containing protein</fullName>
    </recommendedName>
</protein>